<dbReference type="InterPro" id="IPR000835">
    <property type="entry name" value="HTH_MarR-typ"/>
</dbReference>
<evidence type="ECO:0000259" key="1">
    <source>
        <dbReference type="PROSITE" id="PS50995"/>
    </source>
</evidence>
<organism evidence="2 3">
    <name type="scientific">Splendidivirga corallicola</name>
    <dbReference type="NCBI Taxonomy" id="3051826"/>
    <lineage>
        <taxon>Bacteria</taxon>
        <taxon>Pseudomonadati</taxon>
        <taxon>Bacteroidota</taxon>
        <taxon>Cytophagia</taxon>
        <taxon>Cytophagales</taxon>
        <taxon>Splendidivirgaceae</taxon>
        <taxon>Splendidivirga</taxon>
    </lineage>
</organism>
<dbReference type="InterPro" id="IPR039422">
    <property type="entry name" value="MarR/SlyA-like"/>
</dbReference>
<proteinExistence type="predicted"/>
<accession>A0ABT8KMM7</accession>
<dbReference type="PANTHER" id="PTHR33164:SF101">
    <property type="entry name" value="TRANSCRIPTIONAL REPRESSOR MPRA"/>
    <property type="match status" value="1"/>
</dbReference>
<dbReference type="SMART" id="SM00347">
    <property type="entry name" value="HTH_MARR"/>
    <property type="match status" value="1"/>
</dbReference>
<feature type="domain" description="HTH marR-type" evidence="1">
    <location>
        <begin position="1"/>
        <end position="149"/>
    </location>
</feature>
<dbReference type="RefSeq" id="WP_346751990.1">
    <property type="nucleotide sequence ID" value="NZ_JAUJEA010000003.1"/>
</dbReference>
<dbReference type="Proteomes" id="UP001172082">
    <property type="component" value="Unassembled WGS sequence"/>
</dbReference>
<dbReference type="PROSITE" id="PS50995">
    <property type="entry name" value="HTH_MARR_2"/>
    <property type="match status" value="1"/>
</dbReference>
<evidence type="ECO:0000313" key="3">
    <source>
        <dbReference type="Proteomes" id="UP001172082"/>
    </source>
</evidence>
<reference evidence="2" key="1">
    <citation type="submission" date="2023-06" db="EMBL/GenBank/DDBJ databases">
        <title>Genomic of Parafulvivirga corallium.</title>
        <authorList>
            <person name="Wang G."/>
        </authorList>
    </citation>
    <scope>NUCLEOTIDE SEQUENCE</scope>
    <source>
        <strain evidence="2">BMA10</strain>
    </source>
</reference>
<dbReference type="SUPFAM" id="SSF46785">
    <property type="entry name" value="Winged helix' DNA-binding domain"/>
    <property type="match status" value="1"/>
</dbReference>
<name>A0ABT8KMM7_9BACT</name>
<dbReference type="Gene3D" id="1.10.10.10">
    <property type="entry name" value="Winged helix-like DNA-binding domain superfamily/Winged helix DNA-binding domain"/>
    <property type="match status" value="1"/>
</dbReference>
<dbReference type="EMBL" id="JAUJEA010000003">
    <property type="protein sequence ID" value="MDN5201966.1"/>
    <property type="molecule type" value="Genomic_DNA"/>
</dbReference>
<dbReference type="Pfam" id="PF01047">
    <property type="entry name" value="MarR"/>
    <property type="match status" value="1"/>
</dbReference>
<evidence type="ECO:0000313" key="2">
    <source>
        <dbReference type="EMBL" id="MDN5201966.1"/>
    </source>
</evidence>
<keyword evidence="3" id="KW-1185">Reference proteome</keyword>
<dbReference type="PANTHER" id="PTHR33164">
    <property type="entry name" value="TRANSCRIPTIONAL REGULATOR, MARR FAMILY"/>
    <property type="match status" value="1"/>
</dbReference>
<gene>
    <name evidence="2" type="ORF">QQ008_11345</name>
</gene>
<comment type="caution">
    <text evidence="2">The sequence shown here is derived from an EMBL/GenBank/DDBJ whole genome shotgun (WGS) entry which is preliminary data.</text>
</comment>
<dbReference type="InterPro" id="IPR036388">
    <property type="entry name" value="WH-like_DNA-bd_sf"/>
</dbReference>
<protein>
    <submittedName>
        <fullName evidence="2">MarR family winged helix-turn-helix transcriptional regulator</fullName>
    </submittedName>
</protein>
<dbReference type="InterPro" id="IPR036390">
    <property type="entry name" value="WH_DNA-bd_sf"/>
</dbReference>
<dbReference type="PRINTS" id="PR00598">
    <property type="entry name" value="HTHMARR"/>
</dbReference>
<sequence>MATIDEEMKTTFANEKHRFISNVVYTGNWLRNRFADFLKPFRLSPQQFNILRILRGAKDWVNMNDIKNRMVEKSPNTTRLCDKLVEKMLIERRRSEEDRRVVYLKISNQGLQLLANIDVQDDKGYTSFLDNVTDEEAKLVSKILDKLRG</sequence>